<dbReference type="EMBL" id="JADINA010000011">
    <property type="protein sequence ID" value="MBO8425948.1"/>
    <property type="molecule type" value="Genomic_DNA"/>
</dbReference>
<reference evidence="1" key="1">
    <citation type="submission" date="2020-10" db="EMBL/GenBank/DDBJ databases">
        <authorList>
            <person name="Gilroy R."/>
        </authorList>
    </citation>
    <scope>NUCLEOTIDE SEQUENCE</scope>
    <source>
        <strain evidence="1">17113</strain>
    </source>
</reference>
<sequence length="210" mass="24074">MSDNGKLNENAALLELLKGQNAFWEGQKPSIGEEEWKALAGKKGHLAWLDVFTKARAKREKLLRQGQLVYGYCFKECLISGGDPVIPTWVLLSPSLADFDFAAVKEAAGKLLDLAHEPVKPNRHNQLYWKMRDSLAKASYFEIPPAYSGKLLYLCIFERRIEEYPEFHLGLNIFFASKSISPEIWLLPKRFHCSEWSAYYSKNEKEQKDG</sequence>
<reference evidence="1" key="2">
    <citation type="journal article" date="2021" name="PeerJ">
        <title>Extensive microbial diversity within the chicken gut microbiome revealed by metagenomics and culture.</title>
        <authorList>
            <person name="Gilroy R."/>
            <person name="Ravi A."/>
            <person name="Getino M."/>
            <person name="Pursley I."/>
            <person name="Horton D.L."/>
            <person name="Alikhan N.F."/>
            <person name="Baker D."/>
            <person name="Gharbi K."/>
            <person name="Hall N."/>
            <person name="Watson M."/>
            <person name="Adriaenssens E.M."/>
            <person name="Foster-Nyarko E."/>
            <person name="Jarju S."/>
            <person name="Secka A."/>
            <person name="Antonio M."/>
            <person name="Oren A."/>
            <person name="Chaudhuri R.R."/>
            <person name="La Ragione R."/>
            <person name="Hildebrand F."/>
            <person name="Pallen M.J."/>
        </authorList>
    </citation>
    <scope>NUCLEOTIDE SEQUENCE</scope>
    <source>
        <strain evidence="1">17113</strain>
    </source>
</reference>
<gene>
    <name evidence="1" type="ORF">IAC61_01325</name>
</gene>
<dbReference type="Proteomes" id="UP000823634">
    <property type="component" value="Unassembled WGS sequence"/>
</dbReference>
<evidence type="ECO:0000313" key="1">
    <source>
        <dbReference type="EMBL" id="MBO8425948.1"/>
    </source>
</evidence>
<name>A0A9D9GW34_9FIRM</name>
<protein>
    <submittedName>
        <fullName evidence="1">Uncharacterized protein</fullName>
    </submittedName>
</protein>
<dbReference type="AlphaFoldDB" id="A0A9D9GW34"/>
<proteinExistence type="predicted"/>
<organism evidence="1 2">
    <name type="scientific">Candidatus Alloenteromonas pullistercoris</name>
    <dbReference type="NCBI Taxonomy" id="2840785"/>
    <lineage>
        <taxon>Bacteria</taxon>
        <taxon>Bacillati</taxon>
        <taxon>Bacillota</taxon>
        <taxon>Bacillota incertae sedis</taxon>
        <taxon>Candidatus Alloenteromonas</taxon>
    </lineage>
</organism>
<evidence type="ECO:0000313" key="2">
    <source>
        <dbReference type="Proteomes" id="UP000823634"/>
    </source>
</evidence>
<comment type="caution">
    <text evidence="1">The sequence shown here is derived from an EMBL/GenBank/DDBJ whole genome shotgun (WGS) entry which is preliminary data.</text>
</comment>
<accession>A0A9D9GW34</accession>